<accession>A0A6C0EBJ3</accession>
<dbReference type="EMBL" id="MN739799">
    <property type="protein sequence ID" value="QHT26547.1"/>
    <property type="molecule type" value="Genomic_DNA"/>
</dbReference>
<protein>
    <submittedName>
        <fullName evidence="1">Uncharacterized protein</fullName>
    </submittedName>
</protein>
<name>A0A6C0EBJ3_9ZZZZ</name>
<organism evidence="1">
    <name type="scientific">viral metagenome</name>
    <dbReference type="NCBI Taxonomy" id="1070528"/>
    <lineage>
        <taxon>unclassified sequences</taxon>
        <taxon>metagenomes</taxon>
        <taxon>organismal metagenomes</taxon>
    </lineage>
</organism>
<evidence type="ECO:0000313" key="1">
    <source>
        <dbReference type="EMBL" id="QHT26547.1"/>
    </source>
</evidence>
<proteinExistence type="predicted"/>
<reference evidence="1" key="1">
    <citation type="journal article" date="2020" name="Nature">
        <title>Giant virus diversity and host interactions through global metagenomics.</title>
        <authorList>
            <person name="Schulz F."/>
            <person name="Roux S."/>
            <person name="Paez-Espino D."/>
            <person name="Jungbluth S."/>
            <person name="Walsh D.A."/>
            <person name="Denef V.J."/>
            <person name="McMahon K.D."/>
            <person name="Konstantinidis K.T."/>
            <person name="Eloe-Fadrosh E.A."/>
            <person name="Kyrpides N.C."/>
            <person name="Woyke T."/>
        </authorList>
    </citation>
    <scope>NUCLEOTIDE SEQUENCE</scope>
    <source>
        <strain evidence="1">GVMAG-M-3300023179-2</strain>
    </source>
</reference>
<dbReference type="AlphaFoldDB" id="A0A6C0EBJ3"/>
<sequence length="136" mass="16079">MDYNKNTLFAKRINEINSLIDNYVPNSITILKEKYSNELDNYKYIETIEEFSLLKLRGSLKYINKYDGNLRAGGLLIKIYKKDNNWIAIIKQMSGKRYNVSFKSNHIFYTECRTDSLRDWAECFISECDSGKYIIN</sequence>